<keyword evidence="7" id="KW-1185">Reference proteome</keyword>
<dbReference type="GO" id="GO:0071500">
    <property type="term" value="P:cellular response to nitrosative stress"/>
    <property type="evidence" value="ECO:0007669"/>
    <property type="project" value="TreeGrafter"/>
</dbReference>
<dbReference type="Gene3D" id="1.10.490.10">
    <property type="entry name" value="Globins"/>
    <property type="match status" value="1"/>
</dbReference>
<organism evidence="6 7">
    <name type="scientific">Loktanella salsilacus</name>
    <dbReference type="NCBI Taxonomy" id="195913"/>
    <lineage>
        <taxon>Bacteria</taxon>
        <taxon>Pseudomonadati</taxon>
        <taxon>Pseudomonadota</taxon>
        <taxon>Alphaproteobacteria</taxon>
        <taxon>Rhodobacterales</taxon>
        <taxon>Roseobacteraceae</taxon>
        <taxon>Loktanella</taxon>
    </lineage>
</organism>
<dbReference type="GO" id="GO:0005344">
    <property type="term" value="F:oxygen carrier activity"/>
    <property type="evidence" value="ECO:0007669"/>
    <property type="project" value="UniProtKB-KW"/>
</dbReference>
<evidence type="ECO:0000313" key="7">
    <source>
        <dbReference type="Proteomes" id="UP000199550"/>
    </source>
</evidence>
<dbReference type="EMBL" id="FOTF01000012">
    <property type="protein sequence ID" value="SFL28729.1"/>
    <property type="molecule type" value="Genomic_DNA"/>
</dbReference>
<dbReference type="GO" id="GO:0019825">
    <property type="term" value="F:oxygen binding"/>
    <property type="evidence" value="ECO:0007669"/>
    <property type="project" value="InterPro"/>
</dbReference>
<protein>
    <recommendedName>
        <fullName evidence="5">Globin domain-containing protein</fullName>
    </recommendedName>
</protein>
<dbReference type="GO" id="GO:0046872">
    <property type="term" value="F:metal ion binding"/>
    <property type="evidence" value="ECO:0007669"/>
    <property type="project" value="UniProtKB-KW"/>
</dbReference>
<dbReference type="SUPFAM" id="SSF46458">
    <property type="entry name" value="Globin-like"/>
    <property type="match status" value="1"/>
</dbReference>
<dbReference type="Proteomes" id="UP000199550">
    <property type="component" value="Unassembled WGS sequence"/>
</dbReference>
<accession>A0A1I4GFT4</accession>
<keyword evidence="3" id="KW-0479">Metal-binding</keyword>
<dbReference type="PROSITE" id="PS01033">
    <property type="entry name" value="GLOBIN"/>
    <property type="match status" value="1"/>
</dbReference>
<dbReference type="STRING" id="195913.SAMN04488004_11292"/>
<dbReference type="RefSeq" id="WP_090189906.1">
    <property type="nucleotide sequence ID" value="NZ_FOTF01000012.1"/>
</dbReference>
<proteinExistence type="predicted"/>
<evidence type="ECO:0000256" key="3">
    <source>
        <dbReference type="ARBA" id="ARBA00022723"/>
    </source>
</evidence>
<keyword evidence="2" id="KW-0813">Transport</keyword>
<name>A0A1I4GFT4_9RHOB</name>
<dbReference type="InterPro" id="IPR012292">
    <property type="entry name" value="Globin/Proto"/>
</dbReference>
<keyword evidence="1" id="KW-0349">Heme</keyword>
<reference evidence="6 7" key="1">
    <citation type="submission" date="2016-10" db="EMBL/GenBank/DDBJ databases">
        <authorList>
            <person name="de Groot N.N."/>
        </authorList>
    </citation>
    <scope>NUCLEOTIDE SEQUENCE [LARGE SCALE GENOMIC DNA]</scope>
    <source>
        <strain evidence="6 7">DSM 16199</strain>
    </source>
</reference>
<evidence type="ECO:0000313" key="6">
    <source>
        <dbReference type="EMBL" id="SFL28729.1"/>
    </source>
</evidence>
<dbReference type="OrthoDB" id="9786134at2"/>
<gene>
    <name evidence="6" type="ORF">SAMN04488004_11292</name>
</gene>
<dbReference type="GO" id="GO:0008941">
    <property type="term" value="F:nitric oxide dioxygenase NAD(P)H activity"/>
    <property type="evidence" value="ECO:0007669"/>
    <property type="project" value="TreeGrafter"/>
</dbReference>
<dbReference type="PANTHER" id="PTHR43396">
    <property type="entry name" value="FLAVOHEMOPROTEIN"/>
    <property type="match status" value="1"/>
</dbReference>
<dbReference type="AlphaFoldDB" id="A0A1I4GFT4"/>
<evidence type="ECO:0000256" key="2">
    <source>
        <dbReference type="ARBA" id="ARBA00022621"/>
    </source>
</evidence>
<dbReference type="InterPro" id="IPR000971">
    <property type="entry name" value="Globin"/>
</dbReference>
<sequence length="118" mass="13135">MTAALSQRTIDIVKSTVPALEAHGGAITRNMYERLFRDDDIKALFNQAHQDETASHPKALAGLLDGSVHAMADQMWQTLTVSKRKVCRTLGQRRSTQRWVPCCLSDEARLTDDITALP</sequence>
<evidence type="ECO:0000256" key="1">
    <source>
        <dbReference type="ARBA" id="ARBA00022617"/>
    </source>
</evidence>
<evidence type="ECO:0000259" key="5">
    <source>
        <dbReference type="PROSITE" id="PS01033"/>
    </source>
</evidence>
<dbReference type="GO" id="GO:0071949">
    <property type="term" value="F:FAD binding"/>
    <property type="evidence" value="ECO:0007669"/>
    <property type="project" value="TreeGrafter"/>
</dbReference>
<dbReference type="InterPro" id="IPR009050">
    <property type="entry name" value="Globin-like_sf"/>
</dbReference>
<dbReference type="PANTHER" id="PTHR43396:SF3">
    <property type="entry name" value="FLAVOHEMOPROTEIN"/>
    <property type="match status" value="1"/>
</dbReference>
<keyword evidence="2" id="KW-0561">Oxygen transport</keyword>
<keyword evidence="4" id="KW-0408">Iron</keyword>
<feature type="domain" description="Globin" evidence="5">
    <location>
        <begin position="4"/>
        <end position="118"/>
    </location>
</feature>
<evidence type="ECO:0000256" key="4">
    <source>
        <dbReference type="ARBA" id="ARBA00023004"/>
    </source>
</evidence>
<dbReference type="GO" id="GO:0046210">
    <property type="term" value="P:nitric oxide catabolic process"/>
    <property type="evidence" value="ECO:0007669"/>
    <property type="project" value="TreeGrafter"/>
</dbReference>
<dbReference type="GO" id="GO:0020037">
    <property type="term" value="F:heme binding"/>
    <property type="evidence" value="ECO:0007669"/>
    <property type="project" value="InterPro"/>
</dbReference>